<evidence type="ECO:0000313" key="3">
    <source>
        <dbReference type="EMBL" id="NBI33911.1"/>
    </source>
</evidence>
<name>A0A7C9P5C4_9BACT</name>
<dbReference type="AlphaFoldDB" id="A0A7C9P5C4"/>
<dbReference type="EMBL" id="QWKH01000009">
    <property type="protein sequence ID" value="NBI33911.1"/>
    <property type="molecule type" value="Genomic_DNA"/>
</dbReference>
<evidence type="ECO:0000256" key="2">
    <source>
        <dbReference type="SAM" id="SignalP"/>
    </source>
</evidence>
<feature type="region of interest" description="Disordered" evidence="1">
    <location>
        <begin position="416"/>
        <end position="513"/>
    </location>
</feature>
<gene>
    <name evidence="3" type="ORF">D1639_02445</name>
</gene>
<dbReference type="InterPro" id="IPR006311">
    <property type="entry name" value="TAT_signal"/>
</dbReference>
<feature type="signal peptide" evidence="2">
    <location>
        <begin position="1"/>
        <end position="29"/>
    </location>
</feature>
<dbReference type="Pfam" id="PF14262">
    <property type="entry name" value="Cthe_2159"/>
    <property type="match status" value="2"/>
</dbReference>
<protein>
    <submittedName>
        <fullName evidence="3">Carbohydrate-binding domain-containing protein</fullName>
    </submittedName>
</protein>
<reference evidence="3" key="1">
    <citation type="submission" date="2018-08" db="EMBL/GenBank/DDBJ databases">
        <title>Murine metabolic-syndrome-specific gut microbial biobank.</title>
        <authorList>
            <person name="Liu C."/>
        </authorList>
    </citation>
    <scope>NUCLEOTIDE SEQUENCE [LARGE SCALE GENOMIC DNA]</scope>
    <source>
        <strain evidence="3">Z82</strain>
    </source>
</reference>
<feature type="chain" id="PRO_5028825374" evidence="2">
    <location>
        <begin position="30"/>
        <end position="682"/>
    </location>
</feature>
<feature type="compositionally biased region" description="Polar residues" evidence="1">
    <location>
        <begin position="37"/>
        <end position="49"/>
    </location>
</feature>
<sequence length="682" mass="66806">MRNMNIQGRRTFLNGALALAVAASLGAGALTLGGCSNGSQAEPAQDSQQEGAAGSEGGAASAIGTDGGVASGSASGSAAQTFVEVAATFDASALDLEYSKRDMDASYDAASATKVALADGGCSVEGAGAAADGTVVTISEEGTYVLDGSLSDGHVVVDAPDTAKVQVVFDGVDVTCSNGPAFYVKSADECFVTLADGSENALADGATYAADAEDEPYGALFSKDDLAINGAGSLTVEGAYENAIVSKDDLIIAGGTINVNAVADGLRGKDCVKIADGTITVTAGGDGIKSNNDSDATRGFVSIDGGTITVNAGDKGVKAEFYARIAGGKLDIVSADDAVHSNLEVLIAGGEMTINAGDDGIHGETRLVVDDGVIDIQSCVEGLEAQEVIVNGGDIAVEASDDALNAAVADLTSGDETAAAAGTAQTPGEPSQMGEGAGGPEGFDGSQMPEGANGAEGRQMPEGMGDFDPSQLPEDRGGRGQMPDGETLGDWSDEGQARDFGGKGGMGGMSGGMAQSSSDCLIQINGGTLVFNAGNDGLDSNGRVEINGGLVLGSGPSSGMDGSLDYDLSAVINGGTFILLGSVGNTAGLDQSPQPFVSAQVSGNAGDTVQLADADGTVIASMSAGQRFTGVLASCDGMVSGQGYQVVVGGAAAAVTAGTDASAAGMGAMGGMGGKGGGMGRF</sequence>
<dbReference type="PROSITE" id="PS51318">
    <property type="entry name" value="TAT"/>
    <property type="match status" value="1"/>
</dbReference>
<feature type="compositionally biased region" description="Low complexity" evidence="1">
    <location>
        <begin position="417"/>
        <end position="426"/>
    </location>
</feature>
<dbReference type="PROSITE" id="PS51257">
    <property type="entry name" value="PROKAR_LIPOPROTEIN"/>
    <property type="match status" value="1"/>
</dbReference>
<proteinExistence type="predicted"/>
<comment type="caution">
    <text evidence="3">The sequence shown here is derived from an EMBL/GenBank/DDBJ whole genome shotgun (WGS) entry which is preliminary data.</text>
</comment>
<organism evidence="3">
    <name type="scientific">Muribaculaceae bacterium Z82</name>
    <dbReference type="NCBI Taxonomy" id="2304548"/>
    <lineage>
        <taxon>Bacteria</taxon>
        <taxon>Pseudomonadati</taxon>
        <taxon>Bacteroidota</taxon>
        <taxon>Bacteroidia</taxon>
        <taxon>Bacteroidales</taxon>
        <taxon>Muribaculaceae</taxon>
    </lineage>
</organism>
<keyword evidence="2" id="KW-0732">Signal</keyword>
<dbReference type="InterPro" id="IPR025584">
    <property type="entry name" value="Cthe_2159"/>
</dbReference>
<accession>A0A7C9P5C4</accession>
<feature type="region of interest" description="Disordered" evidence="1">
    <location>
        <begin position="37"/>
        <end position="60"/>
    </location>
</feature>
<evidence type="ECO:0000256" key="1">
    <source>
        <dbReference type="SAM" id="MobiDB-lite"/>
    </source>
</evidence>
<feature type="compositionally biased region" description="Low complexity" evidence="1">
    <location>
        <begin position="50"/>
        <end position="60"/>
    </location>
</feature>
<feature type="compositionally biased region" description="Gly residues" evidence="1">
    <location>
        <begin position="502"/>
        <end position="511"/>
    </location>
</feature>